<sequence length="104" mass="12121">MVEEEEEEEEEEEANAMRGTFWWAVYSVPIYDSAFWAKLIGLEPSSRLCWKGSSPPLELVRDFYYHRVLRDSWTTPFGESKDSETVRAFHFERGSDRGKGFASS</sequence>
<accession>A0A6V7P0Y8</accession>
<name>A0A6V7P0Y8_ANACO</name>
<dbReference type="EMBL" id="LR862144">
    <property type="protein sequence ID" value="CAD1824477.1"/>
    <property type="molecule type" value="Genomic_DNA"/>
</dbReference>
<dbReference type="AlphaFoldDB" id="A0A6V7P0Y8"/>
<reference evidence="1" key="1">
    <citation type="submission" date="2020-07" db="EMBL/GenBank/DDBJ databases">
        <authorList>
            <person name="Lin J."/>
        </authorList>
    </citation>
    <scope>NUCLEOTIDE SEQUENCE</scope>
</reference>
<protein>
    <submittedName>
        <fullName evidence="1">Uncharacterized protein</fullName>
    </submittedName>
</protein>
<gene>
    <name evidence="1" type="ORF">CB5_LOCUS7688</name>
</gene>
<organism evidence="1">
    <name type="scientific">Ananas comosus var. bracteatus</name>
    <name type="common">red pineapple</name>
    <dbReference type="NCBI Taxonomy" id="296719"/>
    <lineage>
        <taxon>Eukaryota</taxon>
        <taxon>Viridiplantae</taxon>
        <taxon>Streptophyta</taxon>
        <taxon>Embryophyta</taxon>
        <taxon>Tracheophyta</taxon>
        <taxon>Spermatophyta</taxon>
        <taxon>Magnoliopsida</taxon>
        <taxon>Liliopsida</taxon>
        <taxon>Poales</taxon>
        <taxon>Bromeliaceae</taxon>
        <taxon>Bromelioideae</taxon>
        <taxon>Ananas</taxon>
    </lineage>
</organism>
<evidence type="ECO:0000313" key="1">
    <source>
        <dbReference type="EMBL" id="CAD1824477.1"/>
    </source>
</evidence>
<proteinExistence type="predicted"/>